<dbReference type="InterPro" id="IPR001087">
    <property type="entry name" value="GDSL"/>
</dbReference>
<dbReference type="Pfam" id="PF00657">
    <property type="entry name" value="Lipase_GDSL"/>
    <property type="match status" value="1"/>
</dbReference>
<reference evidence="3 4" key="1">
    <citation type="submission" date="2014-04" db="EMBL/GenBank/DDBJ databases">
        <authorList>
            <consortium name="DOE Joint Genome Institute"/>
            <person name="Kuo A."/>
            <person name="Girlanda M."/>
            <person name="Perotto S."/>
            <person name="Kohler A."/>
            <person name="Nagy L.G."/>
            <person name="Floudas D."/>
            <person name="Copeland A."/>
            <person name="Barry K.W."/>
            <person name="Cichocki N."/>
            <person name="Veneault-Fourrey C."/>
            <person name="LaButti K."/>
            <person name="Lindquist E.A."/>
            <person name="Lipzen A."/>
            <person name="Lundell T."/>
            <person name="Morin E."/>
            <person name="Murat C."/>
            <person name="Sun H."/>
            <person name="Tunlid A."/>
            <person name="Henrissat B."/>
            <person name="Grigoriev I.V."/>
            <person name="Hibbett D.S."/>
            <person name="Martin F."/>
            <person name="Nordberg H.P."/>
            <person name="Cantor M.N."/>
            <person name="Hua S.X."/>
        </authorList>
    </citation>
    <scope>NUCLEOTIDE SEQUENCE [LARGE SCALE GENOMIC DNA]</scope>
    <source>
        <strain evidence="3 4">MUT 4182</strain>
    </source>
</reference>
<feature type="compositionally biased region" description="Basic and acidic residues" evidence="2">
    <location>
        <begin position="270"/>
        <end position="295"/>
    </location>
</feature>
<dbReference type="STRING" id="1051891.A0A0C3Q066"/>
<protein>
    <recommendedName>
        <fullName evidence="5">Carbohydrate esterase family 16 protein</fullName>
    </recommendedName>
</protein>
<evidence type="ECO:0000256" key="2">
    <source>
        <dbReference type="SAM" id="MobiDB-lite"/>
    </source>
</evidence>
<evidence type="ECO:0000313" key="4">
    <source>
        <dbReference type="Proteomes" id="UP000054248"/>
    </source>
</evidence>
<dbReference type="Gene3D" id="3.40.50.1110">
    <property type="entry name" value="SGNH hydrolase"/>
    <property type="match status" value="1"/>
</dbReference>
<feature type="region of interest" description="Disordered" evidence="2">
    <location>
        <begin position="270"/>
        <end position="311"/>
    </location>
</feature>
<organism evidence="3 4">
    <name type="scientific">Tulasnella calospora MUT 4182</name>
    <dbReference type="NCBI Taxonomy" id="1051891"/>
    <lineage>
        <taxon>Eukaryota</taxon>
        <taxon>Fungi</taxon>
        <taxon>Dikarya</taxon>
        <taxon>Basidiomycota</taxon>
        <taxon>Agaricomycotina</taxon>
        <taxon>Agaricomycetes</taxon>
        <taxon>Cantharellales</taxon>
        <taxon>Tulasnellaceae</taxon>
        <taxon>Tulasnella</taxon>
    </lineage>
</organism>
<dbReference type="GO" id="GO:0016788">
    <property type="term" value="F:hydrolase activity, acting on ester bonds"/>
    <property type="evidence" value="ECO:0007669"/>
    <property type="project" value="InterPro"/>
</dbReference>
<evidence type="ECO:0000313" key="3">
    <source>
        <dbReference type="EMBL" id="KIO21310.1"/>
    </source>
</evidence>
<dbReference type="OrthoDB" id="1600564at2759"/>
<dbReference type="SUPFAM" id="SSF52266">
    <property type="entry name" value="SGNH hydrolase"/>
    <property type="match status" value="1"/>
</dbReference>
<proteinExistence type="predicted"/>
<dbReference type="AlphaFoldDB" id="A0A0C3Q066"/>
<dbReference type="InterPro" id="IPR036514">
    <property type="entry name" value="SGNH_hydro_sf"/>
</dbReference>
<evidence type="ECO:0008006" key="5">
    <source>
        <dbReference type="Google" id="ProtNLM"/>
    </source>
</evidence>
<dbReference type="PANTHER" id="PTHR45642:SF139">
    <property type="entry name" value="SGNH HYDROLASE-TYPE ESTERASE DOMAIN-CONTAINING PROTEIN"/>
    <property type="match status" value="1"/>
</dbReference>
<keyword evidence="1" id="KW-0732">Signal</keyword>
<accession>A0A0C3Q066</accession>
<evidence type="ECO:0000256" key="1">
    <source>
        <dbReference type="ARBA" id="ARBA00022729"/>
    </source>
</evidence>
<reference evidence="4" key="2">
    <citation type="submission" date="2015-01" db="EMBL/GenBank/DDBJ databases">
        <title>Evolutionary Origins and Diversification of the Mycorrhizal Mutualists.</title>
        <authorList>
            <consortium name="DOE Joint Genome Institute"/>
            <consortium name="Mycorrhizal Genomics Consortium"/>
            <person name="Kohler A."/>
            <person name="Kuo A."/>
            <person name="Nagy L.G."/>
            <person name="Floudas D."/>
            <person name="Copeland A."/>
            <person name="Barry K.W."/>
            <person name="Cichocki N."/>
            <person name="Veneault-Fourrey C."/>
            <person name="LaButti K."/>
            <person name="Lindquist E.A."/>
            <person name="Lipzen A."/>
            <person name="Lundell T."/>
            <person name="Morin E."/>
            <person name="Murat C."/>
            <person name="Riley R."/>
            <person name="Ohm R."/>
            <person name="Sun H."/>
            <person name="Tunlid A."/>
            <person name="Henrissat B."/>
            <person name="Grigoriev I.V."/>
            <person name="Hibbett D.S."/>
            <person name="Martin F."/>
        </authorList>
    </citation>
    <scope>NUCLEOTIDE SEQUENCE [LARGE SCALE GENOMIC DNA]</scope>
    <source>
        <strain evidence="4">MUT 4182</strain>
    </source>
</reference>
<dbReference type="InterPro" id="IPR050592">
    <property type="entry name" value="GDSL_lipolytic_enzyme"/>
</dbReference>
<dbReference type="EMBL" id="KN823142">
    <property type="protein sequence ID" value="KIO21310.1"/>
    <property type="molecule type" value="Genomic_DNA"/>
</dbReference>
<dbReference type="PANTHER" id="PTHR45642">
    <property type="entry name" value="GDSL ESTERASE/LIPASE EXL3"/>
    <property type="match status" value="1"/>
</dbReference>
<sequence length="311" mass="35174">MNPAEETGSWKGYENLEYLFVFGASTSDVGYRHGRSPQPTKEQPLGIEYPGETWTERNEANWVGHLINQYTHSNPVVYNYAVGGHTLKGYAEQILKGFLDGTGDENSGVGWTAENSLFVSSIGGNDLANPDLDIVSCMTEIFELQYKLYEGGARNFVIFNVAPLPPPGDNVTEFTRHMLSKREEKCGEWNVMLPPFIDDFTAAYPDSTMFLFDVYSHTKKMQQDPTSYGFSEAAGRMYDQEMYIDNIHPSSKAHKHIAWHLGSFLSGKEMDRDKEEKYDRRPLEERHPSFGERIKATLHGGRNLGVQPLPL</sequence>
<dbReference type="HOGENOM" id="CLU_015101_4_1_1"/>
<keyword evidence="4" id="KW-1185">Reference proteome</keyword>
<name>A0A0C3Q066_9AGAM</name>
<gene>
    <name evidence="3" type="ORF">M407DRAFT_245518</name>
</gene>
<dbReference type="Proteomes" id="UP000054248">
    <property type="component" value="Unassembled WGS sequence"/>
</dbReference>